<keyword evidence="3 4" id="KW-0472">Membrane</keyword>
<dbReference type="PANTHER" id="PTHR38100:SF1">
    <property type="entry name" value="HIGH FREQUENCY LYSOGENIZATION PROTEIN HFLD"/>
    <property type="match status" value="1"/>
</dbReference>
<accession>A0A1H6QCJ1</accession>
<dbReference type="EMBL" id="FNYC01000001">
    <property type="protein sequence ID" value="SEI38554.1"/>
    <property type="molecule type" value="Genomic_DNA"/>
</dbReference>
<evidence type="ECO:0000256" key="2">
    <source>
        <dbReference type="ARBA" id="ARBA00022490"/>
    </source>
</evidence>
<dbReference type="SUPFAM" id="SSF101322">
    <property type="entry name" value="YcfC-like"/>
    <property type="match status" value="1"/>
</dbReference>
<evidence type="ECO:0000256" key="4">
    <source>
        <dbReference type="HAMAP-Rule" id="MF_00695"/>
    </source>
</evidence>
<dbReference type="NCBIfam" id="NF001246">
    <property type="entry name" value="PRK00218.1-2"/>
    <property type="match status" value="1"/>
</dbReference>
<dbReference type="AlphaFoldDB" id="A0A1H6QCJ1"/>
<dbReference type="InterPro" id="IPR007451">
    <property type="entry name" value="HflD"/>
</dbReference>
<gene>
    <name evidence="4" type="primary">hflD</name>
    <name evidence="5" type="ORF">SAMN04487997_0360</name>
</gene>
<keyword evidence="1 4" id="KW-1003">Cell membrane</keyword>
<proteinExistence type="inferred from homology"/>
<keyword evidence="6" id="KW-1185">Reference proteome</keyword>
<comment type="similarity">
    <text evidence="4">Belongs to the HflD family.</text>
</comment>
<dbReference type="PANTHER" id="PTHR38100">
    <property type="entry name" value="HIGH FREQUENCY LYSOGENIZATION PROTEIN HFLD"/>
    <property type="match status" value="1"/>
</dbReference>
<evidence type="ECO:0000256" key="1">
    <source>
        <dbReference type="ARBA" id="ARBA00022475"/>
    </source>
</evidence>
<reference evidence="5 6" key="1">
    <citation type="submission" date="2016-10" db="EMBL/GenBank/DDBJ databases">
        <authorList>
            <person name="de Groot N.N."/>
        </authorList>
    </citation>
    <scope>NUCLEOTIDE SEQUENCE [LARGE SCALE GENOMIC DNA]</scope>
    <source>
        <strain evidence="5 6">DSM 26515</strain>
    </source>
</reference>
<name>A0A1H6QCJ1_9GAMM</name>
<organism evidence="5 6">
    <name type="scientific">Frateuria terrea</name>
    <dbReference type="NCBI Taxonomy" id="529704"/>
    <lineage>
        <taxon>Bacteria</taxon>
        <taxon>Pseudomonadati</taxon>
        <taxon>Pseudomonadota</taxon>
        <taxon>Gammaproteobacteria</taxon>
        <taxon>Lysobacterales</taxon>
        <taxon>Rhodanobacteraceae</taxon>
        <taxon>Frateuria</taxon>
    </lineage>
</organism>
<keyword evidence="2 4" id="KW-0963">Cytoplasm</keyword>
<dbReference type="InterPro" id="IPR035932">
    <property type="entry name" value="HflD-like_sf"/>
</dbReference>
<dbReference type="STRING" id="529704.SAMN02927913_0275"/>
<dbReference type="HAMAP" id="MF_00695">
    <property type="entry name" value="HflD_protein"/>
    <property type="match status" value="1"/>
</dbReference>
<sequence>MRRLAASPLFVQVTDVLDTLAMNEPRVLALAGLFQAVGLAQQLANQGRCDEGAMESSVASVFRIDAPSVAAVYGGVGGVRLGLRNLIGQLDDSSRDMALTRMAVTVMRLERSLARRAELTAKLQEGIVAARRQVDHFGQDSPQVVRRLADLYASTLSVLSPRVMVSGNPQFLQQPAVVEKVRANLLAAVRSAVLWRQVGGRQWQVILNRRQCSMLARGLLTGVTLDNG</sequence>
<dbReference type="GO" id="GO:0005737">
    <property type="term" value="C:cytoplasm"/>
    <property type="evidence" value="ECO:0007669"/>
    <property type="project" value="UniProtKB-SubCell"/>
</dbReference>
<evidence type="ECO:0000256" key="3">
    <source>
        <dbReference type="ARBA" id="ARBA00023136"/>
    </source>
</evidence>
<dbReference type="Proteomes" id="UP000199420">
    <property type="component" value="Unassembled WGS sequence"/>
</dbReference>
<comment type="subcellular location">
    <subcellularLocation>
        <location evidence="4">Cytoplasm</location>
    </subcellularLocation>
    <subcellularLocation>
        <location evidence="4">Cell membrane</location>
        <topology evidence="4">Peripheral membrane protein</topology>
        <orientation evidence="4">Cytoplasmic side</orientation>
    </subcellularLocation>
</comment>
<dbReference type="Pfam" id="PF04356">
    <property type="entry name" value="DUF489"/>
    <property type="match status" value="1"/>
</dbReference>
<dbReference type="GO" id="GO:0005886">
    <property type="term" value="C:plasma membrane"/>
    <property type="evidence" value="ECO:0007669"/>
    <property type="project" value="UniProtKB-SubCell"/>
</dbReference>
<evidence type="ECO:0000313" key="5">
    <source>
        <dbReference type="EMBL" id="SEI38554.1"/>
    </source>
</evidence>
<dbReference type="Gene3D" id="1.10.3890.10">
    <property type="entry name" value="HflD-like"/>
    <property type="match status" value="1"/>
</dbReference>
<protein>
    <recommendedName>
        <fullName evidence="4">High frequency lysogenization protein HflD homolog</fullName>
    </recommendedName>
</protein>
<evidence type="ECO:0000313" key="6">
    <source>
        <dbReference type="Proteomes" id="UP000199420"/>
    </source>
</evidence>